<dbReference type="InterPro" id="IPR044202">
    <property type="entry name" value="LETM1/MDM38-like"/>
</dbReference>
<dbReference type="GeneTree" id="ENSGT00950000183167"/>
<protein>
    <recommendedName>
        <fullName evidence="8">Letm1 RBD domain-containing protein</fullName>
    </recommendedName>
</protein>
<dbReference type="PANTHER" id="PTHR14009:SF13">
    <property type="entry name" value="LETM1 DOMAIN-CONTAINING PROTEIN 1"/>
    <property type="match status" value="1"/>
</dbReference>
<keyword evidence="5" id="KW-0496">Mitochondrion</keyword>
<dbReference type="PANTHER" id="PTHR14009">
    <property type="entry name" value="LEUCINE ZIPPER-EF-HAND CONTAINING TRANSMEMBRANE PROTEIN"/>
    <property type="match status" value="1"/>
</dbReference>
<dbReference type="Pfam" id="PF07766">
    <property type="entry name" value="LETM1_RBD"/>
    <property type="match status" value="1"/>
</dbReference>
<keyword evidence="4 7" id="KW-1133">Transmembrane helix</keyword>
<keyword evidence="2 7" id="KW-0812">Transmembrane</keyword>
<gene>
    <name evidence="9" type="primary">LETMD1</name>
</gene>
<dbReference type="Ensembl" id="ENSEEET00000057222.1">
    <property type="protein sequence ID" value="ENSEEEP00000056594.1"/>
    <property type="gene ID" value="ENSEEEG00000023497.2"/>
</dbReference>
<dbReference type="GO" id="GO:0005743">
    <property type="term" value="C:mitochondrial inner membrane"/>
    <property type="evidence" value="ECO:0007669"/>
    <property type="project" value="UniProtKB-SubCell"/>
</dbReference>
<evidence type="ECO:0000256" key="1">
    <source>
        <dbReference type="ARBA" id="ARBA00004434"/>
    </source>
</evidence>
<dbReference type="AlphaFoldDB" id="A0AAY5EJ40"/>
<evidence type="ECO:0000256" key="3">
    <source>
        <dbReference type="ARBA" id="ARBA00022792"/>
    </source>
</evidence>
<name>A0AAY5EJ40_ELEEL</name>
<evidence type="ECO:0000256" key="2">
    <source>
        <dbReference type="ARBA" id="ARBA00022692"/>
    </source>
</evidence>
<dbReference type="InterPro" id="IPR033122">
    <property type="entry name" value="LETM1-like_RBD"/>
</dbReference>
<keyword evidence="10" id="KW-1185">Reference proteome</keyword>
<accession>A0AAY5EJ40</accession>
<evidence type="ECO:0000256" key="6">
    <source>
        <dbReference type="ARBA" id="ARBA00023136"/>
    </source>
</evidence>
<evidence type="ECO:0000256" key="5">
    <source>
        <dbReference type="ARBA" id="ARBA00023128"/>
    </source>
</evidence>
<evidence type="ECO:0000256" key="7">
    <source>
        <dbReference type="SAM" id="Phobius"/>
    </source>
</evidence>
<reference evidence="9" key="3">
    <citation type="submission" date="2025-09" db="UniProtKB">
        <authorList>
            <consortium name="Ensembl"/>
        </authorList>
    </citation>
    <scope>IDENTIFICATION</scope>
</reference>
<evidence type="ECO:0000313" key="9">
    <source>
        <dbReference type="Ensembl" id="ENSEEEP00000056594.1"/>
    </source>
</evidence>
<dbReference type="GO" id="GO:0030003">
    <property type="term" value="P:intracellular monoatomic cation homeostasis"/>
    <property type="evidence" value="ECO:0007669"/>
    <property type="project" value="TreeGrafter"/>
</dbReference>
<evidence type="ECO:0000313" key="10">
    <source>
        <dbReference type="Proteomes" id="UP000314983"/>
    </source>
</evidence>
<organism evidence="9 10">
    <name type="scientific">Electrophorus electricus</name>
    <name type="common">Electric eel</name>
    <name type="synonym">Gymnotus electricus</name>
    <dbReference type="NCBI Taxonomy" id="8005"/>
    <lineage>
        <taxon>Eukaryota</taxon>
        <taxon>Metazoa</taxon>
        <taxon>Chordata</taxon>
        <taxon>Craniata</taxon>
        <taxon>Vertebrata</taxon>
        <taxon>Euteleostomi</taxon>
        <taxon>Actinopterygii</taxon>
        <taxon>Neopterygii</taxon>
        <taxon>Teleostei</taxon>
        <taxon>Ostariophysi</taxon>
        <taxon>Gymnotiformes</taxon>
        <taxon>Gymnotoidei</taxon>
        <taxon>Gymnotidae</taxon>
        <taxon>Electrophorus</taxon>
    </lineage>
</organism>
<dbReference type="Proteomes" id="UP000314983">
    <property type="component" value="Chromosome 20"/>
</dbReference>
<dbReference type="GO" id="GO:0043022">
    <property type="term" value="F:ribosome binding"/>
    <property type="evidence" value="ECO:0007669"/>
    <property type="project" value="InterPro"/>
</dbReference>
<keyword evidence="6 7" id="KW-0472">Membrane</keyword>
<evidence type="ECO:0000256" key="4">
    <source>
        <dbReference type="ARBA" id="ARBA00022989"/>
    </source>
</evidence>
<sequence length="340" mass="40268">MQNLKPCKRHSSNRQQYDTGLFHNIMHIYFVLHLRIFSTSCYSTSPARLGILKRVTEKYERVLEQRFPRFYVLYHTLMRGFQLLFEDVKEIRRIRRNICRNSIHYRQLPYREMERLILFRRDMIKAIPLAVISLPPFGICLVFILMCLFPRQLLFQHFWSPQQQRKFQMISHLKRSEHQAQILRNIASTAPHVSNWSQRTLLQNLCAKVQSGAHPDVSELHAVREVFSGPLLRMQSLKPSHLVSVSAFYKQICLPVYMYKCMYTLCLYICMCMYTLCQCTFFTPPPPFSPFYILSFDFSCSLSSRDHWALRPLELCGCPVSWCAGVSPRRPWTCCIWTVL</sequence>
<reference evidence="9 10" key="1">
    <citation type="submission" date="2020-05" db="EMBL/GenBank/DDBJ databases">
        <title>Electrophorus electricus (electric eel) genome, fEleEle1, primary haplotype.</title>
        <authorList>
            <person name="Myers G."/>
            <person name="Meyer A."/>
            <person name="Fedrigo O."/>
            <person name="Formenti G."/>
            <person name="Rhie A."/>
            <person name="Tracey A."/>
            <person name="Sims Y."/>
            <person name="Jarvis E.D."/>
        </authorList>
    </citation>
    <scope>NUCLEOTIDE SEQUENCE [LARGE SCALE GENOMIC DNA]</scope>
</reference>
<reference evidence="9" key="2">
    <citation type="submission" date="2025-08" db="UniProtKB">
        <authorList>
            <consortium name="Ensembl"/>
        </authorList>
    </citation>
    <scope>IDENTIFICATION</scope>
</reference>
<evidence type="ECO:0000259" key="8">
    <source>
        <dbReference type="Pfam" id="PF07766"/>
    </source>
</evidence>
<keyword evidence="3" id="KW-0999">Mitochondrion inner membrane</keyword>
<proteinExistence type="predicted"/>
<comment type="subcellular location">
    <subcellularLocation>
        <location evidence="1">Mitochondrion inner membrane</location>
        <topology evidence="1">Single-pass membrane protein</topology>
    </subcellularLocation>
</comment>
<feature type="transmembrane region" description="Helical" evidence="7">
    <location>
        <begin position="126"/>
        <end position="149"/>
    </location>
</feature>
<feature type="domain" description="Letm1 RBD" evidence="8">
    <location>
        <begin position="108"/>
        <end position="248"/>
    </location>
</feature>